<feature type="transmembrane region" description="Helical" evidence="5">
    <location>
        <begin position="98"/>
        <end position="122"/>
    </location>
</feature>
<dbReference type="OrthoDB" id="410267at2759"/>
<protein>
    <submittedName>
        <fullName evidence="8">Nodulin-like</fullName>
    </submittedName>
</protein>
<evidence type="ECO:0000256" key="3">
    <source>
        <dbReference type="ARBA" id="ARBA00022989"/>
    </source>
</evidence>
<feature type="transmembrane region" description="Helical" evidence="5">
    <location>
        <begin position="192"/>
        <end position="210"/>
    </location>
</feature>
<feature type="transmembrane region" description="Helical" evidence="5">
    <location>
        <begin position="285"/>
        <end position="307"/>
    </location>
</feature>
<organism evidence="8 9">
    <name type="scientific">Macleaya cordata</name>
    <name type="common">Five-seeded plume-poppy</name>
    <name type="synonym">Bocconia cordata</name>
    <dbReference type="NCBI Taxonomy" id="56857"/>
    <lineage>
        <taxon>Eukaryota</taxon>
        <taxon>Viridiplantae</taxon>
        <taxon>Streptophyta</taxon>
        <taxon>Embryophyta</taxon>
        <taxon>Tracheophyta</taxon>
        <taxon>Spermatophyta</taxon>
        <taxon>Magnoliopsida</taxon>
        <taxon>Ranunculales</taxon>
        <taxon>Papaveraceae</taxon>
        <taxon>Papaveroideae</taxon>
        <taxon>Macleaya</taxon>
    </lineage>
</organism>
<evidence type="ECO:0000259" key="6">
    <source>
        <dbReference type="Pfam" id="PF06813"/>
    </source>
</evidence>
<feature type="transmembrane region" description="Helical" evidence="5">
    <location>
        <begin position="7"/>
        <end position="27"/>
    </location>
</feature>
<feature type="domain" description="Nodulin-like" evidence="6">
    <location>
        <begin position="8"/>
        <end position="122"/>
    </location>
</feature>
<sequence>MRDPKSAILPGFIQGFLGLSGAILIQVYQTIFEDDPSSFLLMLALLPTLIPLSLMFLVRTHRTNVREEKKYLNSFSLIALIIAGYLMVIIILENVTTLGLMVRIIAFVILLLALISPLSVAIRARSRDPLSPPLEGAQLLENLHQVEAEKVYRRQDPTMYHEADTTPLAHDKRIILRGEDLNLLQAMRMADFWFLFLAMACGMGSGLATVNNISQIGGSLGYTSVETSTLVSLWSIWNFLGRFGAGYVSDYFLHLKGWARPIFMAITLATMSVGHAVIASGLPGALYAGSILVGVCYGSQWSLMPTITSEIFGVAHMGTIFNTISVASPIGSYILSVRVVGFIYDKEAAIDDDGTVCRGPHCFMLSFLIMATVSLLGFLIALGLFFRTRRFYKQVIYGRLQHSTRQ</sequence>
<evidence type="ECO:0000313" key="8">
    <source>
        <dbReference type="EMBL" id="OVA15348.1"/>
    </source>
</evidence>
<feature type="transmembrane region" description="Helical" evidence="5">
    <location>
        <begin position="319"/>
        <end position="344"/>
    </location>
</feature>
<keyword evidence="3 5" id="KW-1133">Transmembrane helix</keyword>
<feature type="transmembrane region" description="Helical" evidence="5">
    <location>
        <begin position="364"/>
        <end position="386"/>
    </location>
</feature>
<keyword evidence="4 5" id="KW-0472">Membrane</keyword>
<dbReference type="SUPFAM" id="SSF103473">
    <property type="entry name" value="MFS general substrate transporter"/>
    <property type="match status" value="1"/>
</dbReference>
<evidence type="ECO:0000256" key="2">
    <source>
        <dbReference type="ARBA" id="ARBA00022692"/>
    </source>
</evidence>
<name>A0A200QY09_MACCD</name>
<dbReference type="PANTHER" id="PTHR21576:SF22">
    <property type="entry name" value="F25A4.25 PROTEIN"/>
    <property type="match status" value="1"/>
</dbReference>
<keyword evidence="9" id="KW-1185">Reference proteome</keyword>
<gene>
    <name evidence="8" type="ORF">BVC80_1559g4</name>
</gene>
<evidence type="ECO:0000256" key="1">
    <source>
        <dbReference type="ARBA" id="ARBA00004141"/>
    </source>
</evidence>
<dbReference type="InParanoid" id="A0A200QY09"/>
<feature type="transmembrane region" description="Helical" evidence="5">
    <location>
        <begin position="71"/>
        <end position="92"/>
    </location>
</feature>
<accession>A0A200QY09</accession>
<dbReference type="InterPro" id="IPR056555">
    <property type="entry name" value="NFD4_C"/>
</dbReference>
<dbReference type="InterPro" id="IPR036259">
    <property type="entry name" value="MFS_trans_sf"/>
</dbReference>
<proteinExistence type="predicted"/>
<evidence type="ECO:0000313" key="9">
    <source>
        <dbReference type="Proteomes" id="UP000195402"/>
    </source>
</evidence>
<feature type="transmembrane region" description="Helical" evidence="5">
    <location>
        <begin position="39"/>
        <end position="59"/>
    </location>
</feature>
<dbReference type="AlphaFoldDB" id="A0A200QY09"/>
<dbReference type="Pfam" id="PF06813">
    <property type="entry name" value="Nodulin-like"/>
    <property type="match status" value="1"/>
</dbReference>
<comment type="caution">
    <text evidence="8">The sequence shown here is derived from an EMBL/GenBank/DDBJ whole genome shotgun (WGS) entry which is preliminary data.</text>
</comment>
<dbReference type="Gene3D" id="1.20.1250.20">
    <property type="entry name" value="MFS general substrate transporter like domains"/>
    <property type="match status" value="1"/>
</dbReference>
<dbReference type="EMBL" id="MVGT01000786">
    <property type="protein sequence ID" value="OVA15348.1"/>
    <property type="molecule type" value="Genomic_DNA"/>
</dbReference>
<dbReference type="STRING" id="56857.A0A200QY09"/>
<evidence type="ECO:0000259" key="7">
    <source>
        <dbReference type="Pfam" id="PF23262"/>
    </source>
</evidence>
<comment type="subcellular location">
    <subcellularLocation>
        <location evidence="1">Membrane</location>
        <topology evidence="1">Multi-pass membrane protein</topology>
    </subcellularLocation>
</comment>
<dbReference type="Pfam" id="PF23262">
    <property type="entry name" value="NFD4_C"/>
    <property type="match status" value="1"/>
</dbReference>
<dbReference type="GO" id="GO:0016020">
    <property type="term" value="C:membrane"/>
    <property type="evidence" value="ECO:0007669"/>
    <property type="project" value="UniProtKB-SubCell"/>
</dbReference>
<keyword evidence="2 5" id="KW-0812">Transmembrane</keyword>
<dbReference type="OMA" id="CFQGVIV"/>
<dbReference type="InterPro" id="IPR010658">
    <property type="entry name" value="Nodulin-like"/>
</dbReference>
<evidence type="ECO:0000256" key="4">
    <source>
        <dbReference type="ARBA" id="ARBA00023136"/>
    </source>
</evidence>
<dbReference type="Proteomes" id="UP000195402">
    <property type="component" value="Unassembled WGS sequence"/>
</dbReference>
<reference evidence="8 9" key="1">
    <citation type="journal article" date="2017" name="Mol. Plant">
        <title>The Genome of Medicinal Plant Macleaya cordata Provides New Insights into Benzylisoquinoline Alkaloids Metabolism.</title>
        <authorList>
            <person name="Liu X."/>
            <person name="Liu Y."/>
            <person name="Huang P."/>
            <person name="Ma Y."/>
            <person name="Qing Z."/>
            <person name="Tang Q."/>
            <person name="Cao H."/>
            <person name="Cheng P."/>
            <person name="Zheng Y."/>
            <person name="Yuan Z."/>
            <person name="Zhou Y."/>
            <person name="Liu J."/>
            <person name="Tang Z."/>
            <person name="Zhuo Y."/>
            <person name="Zhang Y."/>
            <person name="Yu L."/>
            <person name="Huang J."/>
            <person name="Yang P."/>
            <person name="Peng Q."/>
            <person name="Zhang J."/>
            <person name="Jiang W."/>
            <person name="Zhang Z."/>
            <person name="Lin K."/>
            <person name="Ro D.K."/>
            <person name="Chen X."/>
            <person name="Xiong X."/>
            <person name="Shang Y."/>
            <person name="Huang S."/>
            <person name="Zeng J."/>
        </authorList>
    </citation>
    <scope>NUCLEOTIDE SEQUENCE [LARGE SCALE GENOMIC DNA]</scope>
    <source>
        <strain evidence="9">cv. BLH2017</strain>
        <tissue evidence="8">Root</tissue>
    </source>
</reference>
<evidence type="ECO:0000256" key="5">
    <source>
        <dbReference type="SAM" id="Phobius"/>
    </source>
</evidence>
<dbReference type="PANTHER" id="PTHR21576">
    <property type="entry name" value="UNCHARACTERIZED NODULIN-LIKE PROTEIN"/>
    <property type="match status" value="1"/>
</dbReference>
<feature type="domain" description="NFD4 C-terminal" evidence="7">
    <location>
        <begin position="186"/>
        <end position="392"/>
    </location>
</feature>